<evidence type="ECO:0000259" key="1">
    <source>
        <dbReference type="Pfam" id="PF01909"/>
    </source>
</evidence>
<dbReference type="InterPro" id="IPR002934">
    <property type="entry name" value="Polymerase_NTP_transf_dom"/>
</dbReference>
<dbReference type="RefSeq" id="WP_092701212.1">
    <property type="nucleotide sequence ID" value="NZ_FNFC01000005.1"/>
</dbReference>
<feature type="domain" description="Polymerase nucleotidyl transferase" evidence="1">
    <location>
        <begin position="14"/>
        <end position="51"/>
    </location>
</feature>
<dbReference type="SUPFAM" id="SSF81301">
    <property type="entry name" value="Nucleotidyltransferase"/>
    <property type="match status" value="1"/>
</dbReference>
<evidence type="ECO:0000313" key="3">
    <source>
        <dbReference type="EMBL" id="SDJ59112.1"/>
    </source>
</evidence>
<gene>
    <name evidence="3" type="ORF">SAMN05216226_105211</name>
</gene>
<feature type="domain" description="DUF4037" evidence="2">
    <location>
        <begin position="85"/>
        <end position="175"/>
    </location>
</feature>
<dbReference type="OrthoDB" id="385764at2157"/>
<keyword evidence="4" id="KW-1185">Reference proteome</keyword>
<dbReference type="Pfam" id="PF13228">
    <property type="entry name" value="DUF4037"/>
    <property type="match status" value="1"/>
</dbReference>
<evidence type="ECO:0000313" key="4">
    <source>
        <dbReference type="Proteomes" id="UP000198856"/>
    </source>
</evidence>
<dbReference type="GO" id="GO:0016779">
    <property type="term" value="F:nucleotidyltransferase activity"/>
    <property type="evidence" value="ECO:0007669"/>
    <property type="project" value="InterPro"/>
</dbReference>
<keyword evidence="3" id="KW-0808">Transferase</keyword>
<dbReference type="AlphaFoldDB" id="A0A1G8UZ31"/>
<dbReference type="InterPro" id="IPR025117">
    <property type="entry name" value="DUF4037"/>
</dbReference>
<sequence>MSHRNRYRKIATSVADELAENASVDAILLVGSTTTGYADEYSDIDIEVLGGIDAGQRSVEGVHVEWTPVTRSELTEPLEEWTNDTLLYTYAQAELLYDTVGLGELLARYDNYPPEIRRKKLYAGWFYGSGNVFDAQKAESRGDTVVQRCAATRAVEQFAALAYVLDGNFPPYRKWRFRDLPLELPAIDRAHTGDTEALDTLATAVEERLRPHLSDERIEKPYLYQPEFDRIG</sequence>
<dbReference type="InterPro" id="IPR043519">
    <property type="entry name" value="NT_sf"/>
</dbReference>
<dbReference type="Pfam" id="PF01909">
    <property type="entry name" value="NTP_transf_2"/>
    <property type="match status" value="1"/>
</dbReference>
<protein>
    <submittedName>
        <fullName evidence="3">Nucleotidyltransferase domain-containing protein</fullName>
    </submittedName>
</protein>
<evidence type="ECO:0000259" key="2">
    <source>
        <dbReference type="Pfam" id="PF13228"/>
    </source>
</evidence>
<organism evidence="3 4">
    <name type="scientific">Halovenus aranensis</name>
    <dbReference type="NCBI Taxonomy" id="890420"/>
    <lineage>
        <taxon>Archaea</taxon>
        <taxon>Methanobacteriati</taxon>
        <taxon>Methanobacteriota</taxon>
        <taxon>Stenosarchaea group</taxon>
        <taxon>Halobacteria</taxon>
        <taxon>Halobacteriales</taxon>
        <taxon>Haloarculaceae</taxon>
        <taxon>Halovenus</taxon>
    </lineage>
</organism>
<dbReference type="Gene3D" id="3.30.460.10">
    <property type="entry name" value="Beta Polymerase, domain 2"/>
    <property type="match status" value="1"/>
</dbReference>
<reference evidence="3 4" key="1">
    <citation type="submission" date="2016-10" db="EMBL/GenBank/DDBJ databases">
        <authorList>
            <person name="de Groot N.N."/>
        </authorList>
    </citation>
    <scope>NUCLEOTIDE SEQUENCE [LARGE SCALE GENOMIC DNA]</scope>
    <source>
        <strain evidence="3 4">IBRC-M10015</strain>
    </source>
</reference>
<accession>A0A1G8UZ31</accession>
<dbReference type="Proteomes" id="UP000198856">
    <property type="component" value="Unassembled WGS sequence"/>
</dbReference>
<proteinExistence type="predicted"/>
<name>A0A1G8UZ31_9EURY</name>
<dbReference type="EMBL" id="FNFC01000005">
    <property type="protein sequence ID" value="SDJ59112.1"/>
    <property type="molecule type" value="Genomic_DNA"/>
</dbReference>